<keyword evidence="6" id="KW-1185">Reference proteome</keyword>
<feature type="signal peptide" evidence="3">
    <location>
        <begin position="1"/>
        <end position="16"/>
    </location>
</feature>
<dbReference type="Gene3D" id="2.100.10.30">
    <property type="entry name" value="Jacalin-like lectin domain"/>
    <property type="match status" value="1"/>
</dbReference>
<gene>
    <name evidence="5" type="ORF">AAFF_G00219220</name>
</gene>
<evidence type="ECO:0000313" key="6">
    <source>
        <dbReference type="Proteomes" id="UP001221898"/>
    </source>
</evidence>
<proteinExistence type="predicted"/>
<accession>A0AAD7SX11</accession>
<sequence length="169" mass="18932">MFSALILGLLCASAWAVPFPQYYSYSSAVGGGSGSSYATEGEGRITGVRIWENYNSYIRGIQLRYDYIWAPVVGNNQGTEKEIMLFDGEAIVQISGKFEHYNYIYMLVFTTSRGRSLYAGQPRGYNFNFYANHKESELRLISGRYNGAGITSIGAHWGMVYDMNNSTMP</sequence>
<keyword evidence="2" id="KW-0430">Lectin</keyword>
<dbReference type="AlphaFoldDB" id="A0AAD7SX11"/>
<feature type="domain" description="Jacalin-type lectin" evidence="4">
    <location>
        <begin position="24"/>
        <end position="159"/>
    </location>
</feature>
<name>A0AAD7SX11_9TELE</name>
<evidence type="ECO:0000259" key="4">
    <source>
        <dbReference type="PROSITE" id="PS51752"/>
    </source>
</evidence>
<protein>
    <recommendedName>
        <fullName evidence="4">Jacalin-type lectin domain-containing protein</fullName>
    </recommendedName>
</protein>
<evidence type="ECO:0000256" key="1">
    <source>
        <dbReference type="ARBA" id="ARBA00022729"/>
    </source>
</evidence>
<dbReference type="GO" id="GO:0030246">
    <property type="term" value="F:carbohydrate binding"/>
    <property type="evidence" value="ECO:0007669"/>
    <property type="project" value="UniProtKB-KW"/>
</dbReference>
<dbReference type="SUPFAM" id="SSF51101">
    <property type="entry name" value="Mannose-binding lectins"/>
    <property type="match status" value="1"/>
</dbReference>
<dbReference type="Proteomes" id="UP001221898">
    <property type="component" value="Unassembled WGS sequence"/>
</dbReference>
<dbReference type="EMBL" id="JAINUG010000029">
    <property type="protein sequence ID" value="KAJ8409863.1"/>
    <property type="molecule type" value="Genomic_DNA"/>
</dbReference>
<keyword evidence="1 3" id="KW-0732">Signal</keyword>
<organism evidence="5 6">
    <name type="scientific">Aldrovandia affinis</name>
    <dbReference type="NCBI Taxonomy" id="143900"/>
    <lineage>
        <taxon>Eukaryota</taxon>
        <taxon>Metazoa</taxon>
        <taxon>Chordata</taxon>
        <taxon>Craniata</taxon>
        <taxon>Vertebrata</taxon>
        <taxon>Euteleostomi</taxon>
        <taxon>Actinopterygii</taxon>
        <taxon>Neopterygii</taxon>
        <taxon>Teleostei</taxon>
        <taxon>Notacanthiformes</taxon>
        <taxon>Halosauridae</taxon>
        <taxon>Aldrovandia</taxon>
    </lineage>
</organism>
<dbReference type="InterPro" id="IPR001229">
    <property type="entry name" value="Jacalin-like_lectin_dom"/>
</dbReference>
<evidence type="ECO:0000256" key="3">
    <source>
        <dbReference type="SAM" id="SignalP"/>
    </source>
</evidence>
<comment type="caution">
    <text evidence="5">The sequence shown here is derived from an EMBL/GenBank/DDBJ whole genome shotgun (WGS) entry which is preliminary data.</text>
</comment>
<feature type="chain" id="PRO_5042179574" description="Jacalin-type lectin domain-containing protein" evidence="3">
    <location>
        <begin position="17"/>
        <end position="169"/>
    </location>
</feature>
<dbReference type="SMART" id="SM00915">
    <property type="entry name" value="Jacalin"/>
    <property type="match status" value="1"/>
</dbReference>
<dbReference type="Pfam" id="PF01419">
    <property type="entry name" value="Jacalin"/>
    <property type="match status" value="1"/>
</dbReference>
<evidence type="ECO:0000256" key="2">
    <source>
        <dbReference type="ARBA" id="ARBA00022734"/>
    </source>
</evidence>
<dbReference type="PANTHER" id="PTHR33589">
    <property type="entry name" value="OS11G0524900 PROTEIN"/>
    <property type="match status" value="1"/>
</dbReference>
<dbReference type="PROSITE" id="PS51752">
    <property type="entry name" value="JACALIN_LECTIN"/>
    <property type="match status" value="1"/>
</dbReference>
<dbReference type="InterPro" id="IPR036404">
    <property type="entry name" value="Jacalin-like_lectin_dom_sf"/>
</dbReference>
<dbReference type="PANTHER" id="PTHR33589:SF3">
    <property type="entry name" value="ZYMOGEN GRANULE MEMBRANE PROTEIN 16-LIKE"/>
    <property type="match status" value="1"/>
</dbReference>
<dbReference type="InterPro" id="IPR052321">
    <property type="entry name" value="PolyBind_ProtTraffic"/>
</dbReference>
<evidence type="ECO:0000313" key="5">
    <source>
        <dbReference type="EMBL" id="KAJ8409863.1"/>
    </source>
</evidence>
<reference evidence="5" key="1">
    <citation type="journal article" date="2023" name="Science">
        <title>Genome structures resolve the early diversification of teleost fishes.</title>
        <authorList>
            <person name="Parey E."/>
            <person name="Louis A."/>
            <person name="Montfort J."/>
            <person name="Bouchez O."/>
            <person name="Roques C."/>
            <person name="Iampietro C."/>
            <person name="Lluch J."/>
            <person name="Castinel A."/>
            <person name="Donnadieu C."/>
            <person name="Desvignes T."/>
            <person name="Floi Bucao C."/>
            <person name="Jouanno E."/>
            <person name="Wen M."/>
            <person name="Mejri S."/>
            <person name="Dirks R."/>
            <person name="Jansen H."/>
            <person name="Henkel C."/>
            <person name="Chen W.J."/>
            <person name="Zahm M."/>
            <person name="Cabau C."/>
            <person name="Klopp C."/>
            <person name="Thompson A.W."/>
            <person name="Robinson-Rechavi M."/>
            <person name="Braasch I."/>
            <person name="Lecointre G."/>
            <person name="Bobe J."/>
            <person name="Postlethwait J.H."/>
            <person name="Berthelot C."/>
            <person name="Roest Crollius H."/>
            <person name="Guiguen Y."/>
        </authorList>
    </citation>
    <scope>NUCLEOTIDE SEQUENCE</scope>
    <source>
        <strain evidence="5">NC1722</strain>
    </source>
</reference>